<organism evidence="9 10">
    <name type="scientific">Cellulomonas fimi</name>
    <dbReference type="NCBI Taxonomy" id="1708"/>
    <lineage>
        <taxon>Bacteria</taxon>
        <taxon>Bacillati</taxon>
        <taxon>Actinomycetota</taxon>
        <taxon>Actinomycetes</taxon>
        <taxon>Micrococcales</taxon>
        <taxon>Cellulomonadaceae</taxon>
        <taxon>Cellulomonas</taxon>
    </lineage>
</organism>
<keyword evidence="5" id="KW-0804">Transcription</keyword>
<comment type="caution">
    <text evidence="9">The sequence shown here is derived from an EMBL/GenBank/DDBJ whole genome shotgun (WGS) entry which is preliminary data.</text>
</comment>
<dbReference type="InterPro" id="IPR052704">
    <property type="entry name" value="ECF_Sigma-70_Domain"/>
</dbReference>
<dbReference type="RefSeq" id="WP_169324370.1">
    <property type="nucleotide sequence ID" value="NZ_JABCJJ010000008.1"/>
</dbReference>
<dbReference type="InterPro" id="IPR013249">
    <property type="entry name" value="RNA_pol_sigma70_r4_t2"/>
</dbReference>
<feature type="domain" description="RNA polymerase sigma-70 region 2" evidence="7">
    <location>
        <begin position="35"/>
        <end position="111"/>
    </location>
</feature>
<dbReference type="Pfam" id="PF08281">
    <property type="entry name" value="Sigma70_r4_2"/>
    <property type="match status" value="1"/>
</dbReference>
<dbReference type="Gene3D" id="3.10.450.50">
    <property type="match status" value="1"/>
</dbReference>
<dbReference type="NCBIfam" id="NF007214">
    <property type="entry name" value="PRK09636.1"/>
    <property type="match status" value="1"/>
</dbReference>
<dbReference type="PANTHER" id="PTHR30173">
    <property type="entry name" value="SIGMA 19 FACTOR"/>
    <property type="match status" value="1"/>
</dbReference>
<dbReference type="InterPro" id="IPR013324">
    <property type="entry name" value="RNA_pol_sigma_r3/r4-like"/>
</dbReference>
<evidence type="ECO:0000313" key="10">
    <source>
        <dbReference type="Proteomes" id="UP000562124"/>
    </source>
</evidence>
<evidence type="ECO:0000259" key="8">
    <source>
        <dbReference type="Pfam" id="PF08281"/>
    </source>
</evidence>
<dbReference type="GO" id="GO:0003677">
    <property type="term" value="F:DNA binding"/>
    <property type="evidence" value="ECO:0007669"/>
    <property type="project" value="InterPro"/>
</dbReference>
<dbReference type="PANTHER" id="PTHR30173:SF43">
    <property type="entry name" value="ECF RNA POLYMERASE SIGMA FACTOR SIGI-RELATED"/>
    <property type="match status" value="1"/>
</dbReference>
<dbReference type="InterPro" id="IPR014284">
    <property type="entry name" value="RNA_pol_sigma-70_dom"/>
</dbReference>
<dbReference type="Gene3D" id="1.10.1740.10">
    <property type="match status" value="1"/>
</dbReference>
<dbReference type="InterPro" id="IPR013325">
    <property type="entry name" value="RNA_pol_sigma_r2"/>
</dbReference>
<accession>A0A7Y0M065</accession>
<evidence type="ECO:0000256" key="1">
    <source>
        <dbReference type="ARBA" id="ARBA00010641"/>
    </source>
</evidence>
<evidence type="ECO:0000256" key="2">
    <source>
        <dbReference type="ARBA" id="ARBA00011344"/>
    </source>
</evidence>
<dbReference type="SUPFAM" id="SSF88946">
    <property type="entry name" value="Sigma2 domain of RNA polymerase sigma factors"/>
    <property type="match status" value="1"/>
</dbReference>
<sequence length="363" mass="37549">MRIDEHVEGGAVTQRADRSSAARGAAAGEARGEAFESHRARLVGVAYRMLGSLAEAEDVVQDAWLRLARADDAGDAGDAGTMASSDVAPRDLGAWLTTVVGRLALDRLRSACARREVYVGPWLPEPLVRSPTLEPAAQVELDDTVRLALLVVLERLTPEQRVAFVLHDVLGLPFADVAEVLGTTAAAARQHASRARRAVQDAGPARPVPAARQQAAVAAFAAATAGGDLGALVRVLAPDVVLVSDGGGRVRAALRPVVGAENVARLLLGLAAQAGEPGAGLLAVPALVNDELGFVVRLERADGSVDLSVVVPHVDDAGRVGAVDMIRNPDKLGAVRAWADEALAAQEALAPDGSSQTVESVNP</sequence>
<dbReference type="InterPro" id="IPR032710">
    <property type="entry name" value="NTF2-like_dom_sf"/>
</dbReference>
<dbReference type="Proteomes" id="UP000562124">
    <property type="component" value="Unassembled WGS sequence"/>
</dbReference>
<dbReference type="Pfam" id="PF04542">
    <property type="entry name" value="Sigma70_r2"/>
    <property type="match status" value="1"/>
</dbReference>
<evidence type="ECO:0000256" key="6">
    <source>
        <dbReference type="SAM" id="MobiDB-lite"/>
    </source>
</evidence>
<comment type="subunit">
    <text evidence="2">Interacts transiently with the RNA polymerase catalytic core formed by RpoA, RpoB, RpoC and RpoZ (2 alpha, 1 beta, 1 beta' and 1 omega subunit) to form the RNA polymerase holoenzyme that can initiate transcription.</text>
</comment>
<keyword evidence="3" id="KW-0805">Transcription regulation</keyword>
<dbReference type="Gene3D" id="1.10.10.10">
    <property type="entry name" value="Winged helix-like DNA-binding domain superfamily/Winged helix DNA-binding domain"/>
    <property type="match status" value="1"/>
</dbReference>
<proteinExistence type="inferred from homology"/>
<keyword evidence="10" id="KW-1185">Reference proteome</keyword>
<dbReference type="SUPFAM" id="SSF54427">
    <property type="entry name" value="NTF2-like"/>
    <property type="match status" value="1"/>
</dbReference>
<evidence type="ECO:0000313" key="9">
    <source>
        <dbReference type="EMBL" id="NMR19987.1"/>
    </source>
</evidence>
<feature type="domain" description="RNA polymerase sigma factor 70 region 4 type 2" evidence="8">
    <location>
        <begin position="147"/>
        <end position="198"/>
    </location>
</feature>
<evidence type="ECO:0000256" key="3">
    <source>
        <dbReference type="ARBA" id="ARBA00023015"/>
    </source>
</evidence>
<reference evidence="9 10" key="1">
    <citation type="submission" date="2020-04" db="EMBL/GenBank/DDBJ databases">
        <title>Sequencing and Assembly of C. fimi.</title>
        <authorList>
            <person name="Ramsey A.R."/>
        </authorList>
    </citation>
    <scope>NUCLEOTIDE SEQUENCE [LARGE SCALE GENOMIC DNA]</scope>
    <source>
        <strain evidence="9 10">SB</strain>
    </source>
</reference>
<dbReference type="GO" id="GO:0016987">
    <property type="term" value="F:sigma factor activity"/>
    <property type="evidence" value="ECO:0007669"/>
    <property type="project" value="UniProtKB-KW"/>
</dbReference>
<dbReference type="SUPFAM" id="SSF88659">
    <property type="entry name" value="Sigma3 and sigma4 domains of RNA polymerase sigma factors"/>
    <property type="match status" value="1"/>
</dbReference>
<dbReference type="InterPro" id="IPR007627">
    <property type="entry name" value="RNA_pol_sigma70_r2"/>
</dbReference>
<dbReference type="NCBIfam" id="TIGR02937">
    <property type="entry name" value="sigma70-ECF"/>
    <property type="match status" value="1"/>
</dbReference>
<dbReference type="EMBL" id="JABCJJ010000008">
    <property type="protein sequence ID" value="NMR19987.1"/>
    <property type="molecule type" value="Genomic_DNA"/>
</dbReference>
<gene>
    <name evidence="9" type="primary">sigJ</name>
    <name evidence="9" type="ORF">HIR71_07075</name>
</gene>
<evidence type="ECO:0000256" key="5">
    <source>
        <dbReference type="ARBA" id="ARBA00023163"/>
    </source>
</evidence>
<keyword evidence="4" id="KW-0731">Sigma factor</keyword>
<dbReference type="GO" id="GO:0006352">
    <property type="term" value="P:DNA-templated transcription initiation"/>
    <property type="evidence" value="ECO:0007669"/>
    <property type="project" value="InterPro"/>
</dbReference>
<evidence type="ECO:0000256" key="4">
    <source>
        <dbReference type="ARBA" id="ARBA00023082"/>
    </source>
</evidence>
<name>A0A7Y0M065_CELFI</name>
<comment type="similarity">
    <text evidence="1">Belongs to the sigma-70 factor family. ECF subfamily.</text>
</comment>
<dbReference type="InterPro" id="IPR036388">
    <property type="entry name" value="WH-like_DNA-bd_sf"/>
</dbReference>
<feature type="region of interest" description="Disordered" evidence="6">
    <location>
        <begin position="1"/>
        <end position="25"/>
    </location>
</feature>
<protein>
    <submittedName>
        <fullName evidence="9">RNA polymerase sigma factor SigJ</fullName>
    </submittedName>
</protein>
<dbReference type="AlphaFoldDB" id="A0A7Y0M065"/>
<evidence type="ECO:0000259" key="7">
    <source>
        <dbReference type="Pfam" id="PF04542"/>
    </source>
</evidence>